<protein>
    <recommendedName>
        <fullName evidence="3">Enediyne biosynthesis protein</fullName>
    </recommendedName>
</protein>
<evidence type="ECO:0008006" key="3">
    <source>
        <dbReference type="Google" id="ProtNLM"/>
    </source>
</evidence>
<dbReference type="EMBL" id="LT607733">
    <property type="protein sequence ID" value="SCG15847.1"/>
    <property type="molecule type" value="Genomic_DNA"/>
</dbReference>
<dbReference type="RefSeq" id="WP_088999819.1">
    <property type="nucleotide sequence ID" value="NZ_JBFAAC010000014.1"/>
</dbReference>
<dbReference type="Proteomes" id="UP000198251">
    <property type="component" value="Chromosome I"/>
</dbReference>
<dbReference type="Pfam" id="PF08012">
    <property type="entry name" value="DUF1702"/>
    <property type="match status" value="1"/>
</dbReference>
<name>A0A1C5G7Z8_MICEH</name>
<gene>
    <name evidence="1" type="ORF">GA0070610_2091</name>
</gene>
<dbReference type="GeneID" id="95801909"/>
<keyword evidence="2" id="KW-1185">Reference proteome</keyword>
<accession>A0A1C5G7Z8</accession>
<evidence type="ECO:0000313" key="2">
    <source>
        <dbReference type="Proteomes" id="UP000198251"/>
    </source>
</evidence>
<dbReference type="AlphaFoldDB" id="A0A1C5G7Z8"/>
<proteinExistence type="predicted"/>
<reference evidence="1 2" key="1">
    <citation type="submission" date="2016-06" db="EMBL/GenBank/DDBJ databases">
        <authorList>
            <person name="Kjaerup R.B."/>
            <person name="Dalgaard T.S."/>
            <person name="Juul-Madsen H.R."/>
        </authorList>
    </citation>
    <scope>NUCLEOTIDE SEQUENCE [LARGE SCALE GENOMIC DNA]</scope>
    <source>
        <strain evidence="1 2">DSM 43913</strain>
    </source>
</reference>
<sequence length="320" mass="35298">MQSLRDLRRRILTPNISETKLDVRGFHVRDAESKALLETVGASFLAGYGYAAEAPTTAAAEQRLETVPTRFRGFAYEGAGMGFAVRDALRPGRPRHVASLLAGRGDAHVYMVYVGVGWAMARVPRFRWGQLYAPDPLLRWLVLDGYGFHQAYFHTDRYVYGQYRHPRFPWPAEGPREYADRVIDQGIGRATWFVGGTDVDRVTEIFAAFPAHRRADLYAGAGLAATYAGGAPEADLHRFRDRAGDYRVDLAQGSAFAAGARVRAGLVAPHNEVATQVFCGMSTVEAAKVTDVTLPRGQDGATPAFERWRQAIAAEFEGRC</sequence>
<organism evidence="1 2">
    <name type="scientific">Micromonospora echinofusca</name>
    <dbReference type="NCBI Taxonomy" id="47858"/>
    <lineage>
        <taxon>Bacteria</taxon>
        <taxon>Bacillati</taxon>
        <taxon>Actinomycetota</taxon>
        <taxon>Actinomycetes</taxon>
        <taxon>Micromonosporales</taxon>
        <taxon>Micromonosporaceae</taxon>
        <taxon>Micromonospora</taxon>
    </lineage>
</organism>
<evidence type="ECO:0000313" key="1">
    <source>
        <dbReference type="EMBL" id="SCG15847.1"/>
    </source>
</evidence>
<dbReference type="InterPro" id="IPR012964">
    <property type="entry name" value="DUF1702"/>
</dbReference>